<organism evidence="2 3">
    <name type="scientific">Pallidibacillus pasinlerensis</name>
    <dbReference type="NCBI Taxonomy" id="2703818"/>
    <lineage>
        <taxon>Bacteria</taxon>
        <taxon>Bacillati</taxon>
        <taxon>Bacillota</taxon>
        <taxon>Bacilli</taxon>
        <taxon>Bacillales</taxon>
        <taxon>Bacillaceae</taxon>
        <taxon>Pallidibacillus</taxon>
    </lineage>
</organism>
<evidence type="ECO:0000256" key="1">
    <source>
        <dbReference type="SAM" id="Phobius"/>
    </source>
</evidence>
<protein>
    <submittedName>
        <fullName evidence="2">Uncharacterized protein</fullName>
    </submittedName>
</protein>
<proteinExistence type="predicted"/>
<reference evidence="2 3" key="1">
    <citation type="submission" date="2020-01" db="EMBL/GenBank/DDBJ databases">
        <title>A novel Bacillus sp. from Pasinler.</title>
        <authorList>
            <person name="Adiguzel A."/>
            <person name="Ay H."/>
            <person name="Baltaci M.O."/>
        </authorList>
    </citation>
    <scope>NUCLEOTIDE SEQUENCE [LARGE SCALE GENOMIC DNA]</scope>
    <source>
        <strain evidence="2 3">P1</strain>
    </source>
</reference>
<dbReference type="Proteomes" id="UP000743899">
    <property type="component" value="Unassembled WGS sequence"/>
</dbReference>
<sequence length="78" mass="8930">MRKLTWIFIVALIAIGLADLIQGLILTFFYQPHPYITNNVELANLLKYSITAITVTICLFIAFKLKNLINNYKSKVKV</sequence>
<comment type="caution">
    <text evidence="2">The sequence shown here is derived from an EMBL/GenBank/DDBJ whole genome shotgun (WGS) entry which is preliminary data.</text>
</comment>
<keyword evidence="1" id="KW-0812">Transmembrane</keyword>
<evidence type="ECO:0000313" key="3">
    <source>
        <dbReference type="Proteomes" id="UP000743899"/>
    </source>
</evidence>
<feature type="transmembrane region" description="Helical" evidence="1">
    <location>
        <begin position="7"/>
        <end position="30"/>
    </location>
</feature>
<name>A0ABX0A5B6_9BACI</name>
<keyword evidence="1" id="KW-0472">Membrane</keyword>
<evidence type="ECO:0000313" key="2">
    <source>
        <dbReference type="EMBL" id="NCU17445.1"/>
    </source>
</evidence>
<keyword evidence="3" id="KW-1185">Reference proteome</keyword>
<dbReference type="RefSeq" id="WP_161920278.1">
    <property type="nucleotide sequence ID" value="NZ_JAACYS010000022.1"/>
</dbReference>
<gene>
    <name evidence="2" type="ORF">GW534_06655</name>
</gene>
<dbReference type="EMBL" id="JAACYS010000022">
    <property type="protein sequence ID" value="NCU17445.1"/>
    <property type="molecule type" value="Genomic_DNA"/>
</dbReference>
<feature type="transmembrane region" description="Helical" evidence="1">
    <location>
        <begin position="45"/>
        <end position="65"/>
    </location>
</feature>
<keyword evidence="1" id="KW-1133">Transmembrane helix</keyword>
<accession>A0ABX0A5B6</accession>